<evidence type="ECO:0000313" key="3">
    <source>
        <dbReference type="Proteomes" id="UP000034050"/>
    </source>
</evidence>
<keyword evidence="1" id="KW-1133">Transmembrane helix</keyword>
<dbReference type="AlphaFoldDB" id="A0A0G1FIT2"/>
<keyword evidence="1" id="KW-0472">Membrane</keyword>
<feature type="transmembrane region" description="Helical" evidence="1">
    <location>
        <begin position="84"/>
        <end position="105"/>
    </location>
</feature>
<feature type="transmembrane region" description="Helical" evidence="1">
    <location>
        <begin position="38"/>
        <end position="63"/>
    </location>
</feature>
<proteinExistence type="predicted"/>
<reference evidence="2 3" key="1">
    <citation type="journal article" date="2015" name="Nature">
        <title>rRNA introns, odd ribosomes, and small enigmatic genomes across a large radiation of phyla.</title>
        <authorList>
            <person name="Brown C.T."/>
            <person name="Hug L.A."/>
            <person name="Thomas B.C."/>
            <person name="Sharon I."/>
            <person name="Castelle C.J."/>
            <person name="Singh A."/>
            <person name="Wilkins M.J."/>
            <person name="Williams K.H."/>
            <person name="Banfield J.F."/>
        </authorList>
    </citation>
    <scope>NUCLEOTIDE SEQUENCE [LARGE SCALE GENOMIC DNA]</scope>
</reference>
<dbReference type="EMBL" id="LCFD01000007">
    <property type="protein sequence ID" value="KKS86743.1"/>
    <property type="molecule type" value="Genomic_DNA"/>
</dbReference>
<dbReference type="Proteomes" id="UP000034050">
    <property type="component" value="Unassembled WGS sequence"/>
</dbReference>
<dbReference type="STRING" id="1618446.UV61_C0007G0001"/>
<gene>
    <name evidence="2" type="ORF">UV61_C0007G0001</name>
</gene>
<sequence length="129" mass="13217">MKKLLLGLETLTLLGLATPVYAETLTIPPPANVPTFPIGNVISAVVGVLLLVSAILAFLYLIIGGIRWITSGGDKAGMEAARNQITAAIVGLIIVAAAWAIMLLIGQFVGVDILSGSGVKIPTIKTPSG</sequence>
<evidence type="ECO:0000313" key="2">
    <source>
        <dbReference type="EMBL" id="KKS86743.1"/>
    </source>
</evidence>
<evidence type="ECO:0000256" key="1">
    <source>
        <dbReference type="SAM" id="Phobius"/>
    </source>
</evidence>
<dbReference type="InterPro" id="IPR043993">
    <property type="entry name" value="T4SS_pilin"/>
</dbReference>
<name>A0A0G1FIT2_9BACT</name>
<organism evidence="2 3">
    <name type="scientific">Candidatus Gottesmanbacteria bacterium GW2011_GWB1_43_11</name>
    <dbReference type="NCBI Taxonomy" id="1618446"/>
    <lineage>
        <taxon>Bacteria</taxon>
        <taxon>Candidatus Gottesmaniibacteriota</taxon>
    </lineage>
</organism>
<protein>
    <submittedName>
        <fullName evidence="2">Uncharacterized protein</fullName>
    </submittedName>
</protein>
<accession>A0A0G1FIT2</accession>
<dbReference type="Pfam" id="PF18895">
    <property type="entry name" value="T4SS_pilin"/>
    <property type="match status" value="1"/>
</dbReference>
<comment type="caution">
    <text evidence="2">The sequence shown here is derived from an EMBL/GenBank/DDBJ whole genome shotgun (WGS) entry which is preliminary data.</text>
</comment>
<keyword evidence="1" id="KW-0812">Transmembrane</keyword>